<reference evidence="1" key="1">
    <citation type="journal article" date="2014" name="Front. Microbiol.">
        <title>High frequency of phylogenetically diverse reductive dehalogenase-homologous genes in deep subseafloor sedimentary metagenomes.</title>
        <authorList>
            <person name="Kawai M."/>
            <person name="Futagami T."/>
            <person name="Toyoda A."/>
            <person name="Takaki Y."/>
            <person name="Nishi S."/>
            <person name="Hori S."/>
            <person name="Arai W."/>
            <person name="Tsubouchi T."/>
            <person name="Morono Y."/>
            <person name="Uchiyama I."/>
            <person name="Ito T."/>
            <person name="Fujiyama A."/>
            <person name="Inagaki F."/>
            <person name="Takami H."/>
        </authorList>
    </citation>
    <scope>NUCLEOTIDE SEQUENCE</scope>
    <source>
        <strain evidence="1">Expedition CK06-06</strain>
    </source>
</reference>
<gene>
    <name evidence="1" type="ORF">S01H1_66180</name>
</gene>
<comment type="caution">
    <text evidence="1">The sequence shown here is derived from an EMBL/GenBank/DDBJ whole genome shotgun (WGS) entry which is preliminary data.</text>
</comment>
<proteinExistence type="predicted"/>
<dbReference type="EMBL" id="BARS01043745">
    <property type="protein sequence ID" value="GAG41603.1"/>
    <property type="molecule type" value="Genomic_DNA"/>
</dbReference>
<accession>X0XYF2</accession>
<organism evidence="1">
    <name type="scientific">marine sediment metagenome</name>
    <dbReference type="NCBI Taxonomy" id="412755"/>
    <lineage>
        <taxon>unclassified sequences</taxon>
        <taxon>metagenomes</taxon>
        <taxon>ecological metagenomes</taxon>
    </lineage>
</organism>
<protein>
    <submittedName>
        <fullName evidence="1">Uncharacterized protein</fullName>
    </submittedName>
</protein>
<dbReference type="AlphaFoldDB" id="X0XYF2"/>
<name>X0XYF2_9ZZZZ</name>
<sequence>MKKIYSYILISFLVLIFPVLAFADGGMIPWPPEVELDQSAQ</sequence>
<feature type="non-terminal residue" evidence="1">
    <location>
        <position position="41"/>
    </location>
</feature>
<evidence type="ECO:0000313" key="1">
    <source>
        <dbReference type="EMBL" id="GAG41603.1"/>
    </source>
</evidence>